<evidence type="ECO:0000259" key="4">
    <source>
        <dbReference type="SMART" id="SM00101"/>
    </source>
</evidence>
<name>A0A8K0G0Y2_IGNLU</name>
<dbReference type="Pfam" id="PF00244">
    <property type="entry name" value="14-3-3"/>
    <property type="match status" value="1"/>
</dbReference>
<dbReference type="EMBL" id="VTPC01090660">
    <property type="protein sequence ID" value="KAF2882031.1"/>
    <property type="molecule type" value="Genomic_DNA"/>
</dbReference>
<proteinExistence type="inferred from homology"/>
<dbReference type="SMART" id="SM00101">
    <property type="entry name" value="14_3_3"/>
    <property type="match status" value="1"/>
</dbReference>
<dbReference type="InterPro" id="IPR023410">
    <property type="entry name" value="14-3-3_domain"/>
</dbReference>
<feature type="domain" description="14-3-3" evidence="4">
    <location>
        <begin position="17"/>
        <end position="247"/>
    </location>
</feature>
<dbReference type="PANTHER" id="PTHR18860">
    <property type="entry name" value="14-3-3 PROTEIN"/>
    <property type="match status" value="1"/>
</dbReference>
<organism evidence="5 6">
    <name type="scientific">Ignelater luminosus</name>
    <name type="common">Cucubano</name>
    <name type="synonym">Pyrophorus luminosus</name>
    <dbReference type="NCBI Taxonomy" id="2038154"/>
    <lineage>
        <taxon>Eukaryota</taxon>
        <taxon>Metazoa</taxon>
        <taxon>Ecdysozoa</taxon>
        <taxon>Arthropoda</taxon>
        <taxon>Hexapoda</taxon>
        <taxon>Insecta</taxon>
        <taxon>Pterygota</taxon>
        <taxon>Neoptera</taxon>
        <taxon>Endopterygota</taxon>
        <taxon>Coleoptera</taxon>
        <taxon>Polyphaga</taxon>
        <taxon>Elateriformia</taxon>
        <taxon>Elateroidea</taxon>
        <taxon>Elateridae</taxon>
        <taxon>Agrypninae</taxon>
        <taxon>Pyrophorini</taxon>
        <taxon>Ignelater</taxon>
    </lineage>
</organism>
<feature type="non-terminal residue" evidence="5">
    <location>
        <position position="247"/>
    </location>
</feature>
<evidence type="ECO:0000256" key="3">
    <source>
        <dbReference type="SAM" id="Coils"/>
    </source>
</evidence>
<gene>
    <name evidence="5" type="ORF">ILUMI_24131</name>
</gene>
<dbReference type="OrthoDB" id="10260625at2759"/>
<sequence length="247" mass="28640">MFSPNTLTTQPLSPRHKKDLVYLAKIAERAGRYDELVQTMNEVVEMGEELSDDERNLLSFAYKTVIGARRSSWKVIQSVEEMTDDSERQKCIVKEYREEIEQELIKLCSDILNLLDEHLLPNVTKPESKTFYLKMKGDYFRYLADVADEELKATLIENSQKAYQNGFEIAKEQLPAIHPIRLALALNYSVFFYHIMGATDKARQLARQSLEEAVSELNKIVKDSYKDSTTIMQLIRENLTQWTSQTK</sequence>
<dbReference type="InterPro" id="IPR036815">
    <property type="entry name" value="14-3-3_dom_sf"/>
</dbReference>
<feature type="site" description="Interaction with phosphoserine on interacting protein" evidence="2">
    <location>
        <position position="141"/>
    </location>
</feature>
<evidence type="ECO:0000313" key="6">
    <source>
        <dbReference type="Proteomes" id="UP000801492"/>
    </source>
</evidence>
<keyword evidence="3" id="KW-0175">Coiled coil</keyword>
<comment type="similarity">
    <text evidence="1">Belongs to the 14-3-3 family.</text>
</comment>
<evidence type="ECO:0000313" key="5">
    <source>
        <dbReference type="EMBL" id="KAF2882031.1"/>
    </source>
</evidence>
<reference evidence="5" key="1">
    <citation type="submission" date="2019-08" db="EMBL/GenBank/DDBJ databases">
        <title>The genome of the North American firefly Photinus pyralis.</title>
        <authorList>
            <consortium name="Photinus pyralis genome working group"/>
            <person name="Fallon T.R."/>
            <person name="Sander Lower S.E."/>
            <person name="Weng J.-K."/>
        </authorList>
    </citation>
    <scope>NUCLEOTIDE SEQUENCE</scope>
    <source>
        <strain evidence="5">TRF0915ILg1</strain>
        <tissue evidence="5">Whole body</tissue>
    </source>
</reference>
<feature type="coiled-coil region" evidence="3">
    <location>
        <begin position="79"/>
        <end position="117"/>
    </location>
</feature>
<accession>A0A8K0G0Y2</accession>
<dbReference type="InterPro" id="IPR000308">
    <property type="entry name" value="14-3-3"/>
</dbReference>
<dbReference type="Gene3D" id="1.20.190.20">
    <property type="entry name" value="14-3-3 domain"/>
    <property type="match status" value="1"/>
</dbReference>
<dbReference type="AlphaFoldDB" id="A0A8K0G0Y2"/>
<protein>
    <recommendedName>
        <fullName evidence="4">14-3-3 domain-containing protein</fullName>
    </recommendedName>
</protein>
<evidence type="ECO:0000256" key="2">
    <source>
        <dbReference type="PIRSR" id="PIRSR000868-1"/>
    </source>
</evidence>
<dbReference type="PIRSF" id="PIRSF000868">
    <property type="entry name" value="14-3-3"/>
    <property type="match status" value="1"/>
</dbReference>
<dbReference type="PRINTS" id="PR00305">
    <property type="entry name" value="1433ZETA"/>
</dbReference>
<feature type="site" description="Interaction with phosphoserine on interacting protein" evidence="2">
    <location>
        <position position="70"/>
    </location>
</feature>
<comment type="caution">
    <text evidence="5">The sequence shown here is derived from an EMBL/GenBank/DDBJ whole genome shotgun (WGS) entry which is preliminary data.</text>
</comment>
<dbReference type="SUPFAM" id="SSF48445">
    <property type="entry name" value="14-3-3 protein"/>
    <property type="match status" value="1"/>
</dbReference>
<keyword evidence="6" id="KW-1185">Reference proteome</keyword>
<evidence type="ECO:0000256" key="1">
    <source>
        <dbReference type="ARBA" id="ARBA00006141"/>
    </source>
</evidence>
<dbReference type="Proteomes" id="UP000801492">
    <property type="component" value="Unassembled WGS sequence"/>
</dbReference>